<comment type="caution">
    <text evidence="1">The sequence shown here is derived from an EMBL/GenBank/DDBJ whole genome shotgun (WGS) entry which is preliminary data.</text>
</comment>
<evidence type="ECO:0000313" key="2">
    <source>
        <dbReference type="Proteomes" id="UP001442494"/>
    </source>
</evidence>
<dbReference type="Proteomes" id="UP001442494">
    <property type="component" value="Unassembled WGS sequence"/>
</dbReference>
<proteinExistence type="predicted"/>
<organism evidence="1 2">
    <name type="scientific">Funiculus sociatus GB2-A5</name>
    <dbReference type="NCBI Taxonomy" id="2933946"/>
    <lineage>
        <taxon>Bacteria</taxon>
        <taxon>Bacillati</taxon>
        <taxon>Cyanobacteriota</taxon>
        <taxon>Cyanophyceae</taxon>
        <taxon>Coleofasciculales</taxon>
        <taxon>Coleofasciculaceae</taxon>
        <taxon>Funiculus</taxon>
    </lineage>
</organism>
<dbReference type="InterPro" id="IPR036629">
    <property type="entry name" value="YjbJ_sf"/>
</dbReference>
<dbReference type="SUPFAM" id="SSF69047">
    <property type="entry name" value="Hypothetical protein YjbJ"/>
    <property type="match status" value="1"/>
</dbReference>
<protein>
    <submittedName>
        <fullName evidence="1">CsbD family protein</fullName>
    </submittedName>
</protein>
<sequence>MSIENRAEAVAKNLEGKAQEALGHVTGDQKDQVEGQMKQDEAAAIHLKEDLKDKAKQVVDNA</sequence>
<keyword evidence="2" id="KW-1185">Reference proteome</keyword>
<accession>A0ABV0JRV5</accession>
<name>A0ABV0JRV5_9CYAN</name>
<reference evidence="1 2" key="1">
    <citation type="submission" date="2022-04" db="EMBL/GenBank/DDBJ databases">
        <title>Positive selection, recombination, and allopatry shape intraspecific diversity of widespread and dominant cyanobacteria.</title>
        <authorList>
            <person name="Wei J."/>
            <person name="Shu W."/>
            <person name="Hu C."/>
        </authorList>
    </citation>
    <scope>NUCLEOTIDE SEQUENCE [LARGE SCALE GENOMIC DNA]</scope>
    <source>
        <strain evidence="1 2">GB2-A5</strain>
    </source>
</reference>
<dbReference type="EMBL" id="JAMPKK010000025">
    <property type="protein sequence ID" value="MEP0865386.1"/>
    <property type="molecule type" value="Genomic_DNA"/>
</dbReference>
<dbReference type="RefSeq" id="WP_190426266.1">
    <property type="nucleotide sequence ID" value="NZ_JAMPKK010000025.1"/>
</dbReference>
<evidence type="ECO:0000313" key="1">
    <source>
        <dbReference type="EMBL" id="MEP0865386.1"/>
    </source>
</evidence>
<gene>
    <name evidence="1" type="ORF">NDI37_13005</name>
</gene>